<dbReference type="InterPro" id="IPR002557">
    <property type="entry name" value="Chitin-bd_dom"/>
</dbReference>
<dbReference type="GO" id="GO:0005576">
    <property type="term" value="C:extracellular region"/>
    <property type="evidence" value="ECO:0007669"/>
    <property type="project" value="InterPro"/>
</dbReference>
<evidence type="ECO:0000259" key="3">
    <source>
        <dbReference type="PROSITE" id="PS50940"/>
    </source>
</evidence>
<dbReference type="Gene3D" id="2.170.140.10">
    <property type="entry name" value="Chitin binding domain"/>
    <property type="match status" value="3"/>
</dbReference>
<dbReference type="SMART" id="SM00494">
    <property type="entry name" value="ChtBD2"/>
    <property type="match status" value="3"/>
</dbReference>
<feature type="compositionally biased region" description="Low complexity" evidence="1">
    <location>
        <begin position="313"/>
        <end position="406"/>
    </location>
</feature>
<name>A0A182SYR2_9DIPT</name>
<dbReference type="PROSITE" id="PS50940">
    <property type="entry name" value="CHIT_BIND_II"/>
    <property type="match status" value="4"/>
</dbReference>
<dbReference type="AlphaFoldDB" id="A0A182SYR2"/>
<protein>
    <recommendedName>
        <fullName evidence="3">Chitin-binding type-2 domain-containing protein</fullName>
    </recommendedName>
</protein>
<reference evidence="5" key="1">
    <citation type="submission" date="2013-09" db="EMBL/GenBank/DDBJ databases">
        <title>The Genome Sequence of Anopheles maculatus species B.</title>
        <authorList>
            <consortium name="The Broad Institute Genomics Platform"/>
            <person name="Neafsey D.E."/>
            <person name="Besansky N."/>
            <person name="Howell P."/>
            <person name="Walton C."/>
            <person name="Young S.K."/>
            <person name="Zeng Q."/>
            <person name="Gargeya S."/>
            <person name="Fitzgerald M."/>
            <person name="Haas B."/>
            <person name="Abouelleil A."/>
            <person name="Allen A.W."/>
            <person name="Alvarado L."/>
            <person name="Arachchi H.M."/>
            <person name="Berlin A.M."/>
            <person name="Chapman S.B."/>
            <person name="Gainer-Dewar J."/>
            <person name="Goldberg J."/>
            <person name="Griggs A."/>
            <person name="Gujja S."/>
            <person name="Hansen M."/>
            <person name="Howarth C."/>
            <person name="Imamovic A."/>
            <person name="Ireland A."/>
            <person name="Larimer J."/>
            <person name="McCowan C."/>
            <person name="Murphy C."/>
            <person name="Pearson M."/>
            <person name="Poon T.W."/>
            <person name="Priest M."/>
            <person name="Roberts A."/>
            <person name="Saif S."/>
            <person name="Shea T."/>
            <person name="Sisk P."/>
            <person name="Sykes S."/>
            <person name="Wortman J."/>
            <person name="Nusbaum C."/>
            <person name="Birren B."/>
        </authorList>
    </citation>
    <scope>NUCLEOTIDE SEQUENCE [LARGE SCALE GENOMIC DNA]</scope>
    <source>
        <strain evidence="5">maculatus3</strain>
    </source>
</reference>
<dbReference type="PANTHER" id="PTHR20987:SF0">
    <property type="entry name" value="CHITIN-BINDING TYPE-2 DOMAIN-CONTAINING PROTEIN-RELATED"/>
    <property type="match status" value="1"/>
</dbReference>
<feature type="domain" description="Chitin-binding type-2" evidence="3">
    <location>
        <begin position="37"/>
        <end position="98"/>
    </location>
</feature>
<feature type="chain" id="PRO_5008136320" description="Chitin-binding type-2 domain-containing protein" evidence="2">
    <location>
        <begin position="31"/>
        <end position="489"/>
    </location>
</feature>
<dbReference type="VEuPathDB" id="VectorBase:AMAM016146"/>
<dbReference type="SUPFAM" id="SSF57625">
    <property type="entry name" value="Invertebrate chitin-binding proteins"/>
    <property type="match status" value="3"/>
</dbReference>
<feature type="region of interest" description="Disordered" evidence="1">
    <location>
        <begin position="313"/>
        <end position="438"/>
    </location>
</feature>
<keyword evidence="5" id="KW-1185">Reference proteome</keyword>
<evidence type="ECO:0000256" key="1">
    <source>
        <dbReference type="SAM" id="MobiDB-lite"/>
    </source>
</evidence>
<evidence type="ECO:0000256" key="2">
    <source>
        <dbReference type="SAM" id="SignalP"/>
    </source>
</evidence>
<evidence type="ECO:0000313" key="5">
    <source>
        <dbReference type="Proteomes" id="UP000075901"/>
    </source>
</evidence>
<organism evidence="4 5">
    <name type="scientific">Anopheles maculatus</name>
    <dbReference type="NCBI Taxonomy" id="74869"/>
    <lineage>
        <taxon>Eukaryota</taxon>
        <taxon>Metazoa</taxon>
        <taxon>Ecdysozoa</taxon>
        <taxon>Arthropoda</taxon>
        <taxon>Hexapoda</taxon>
        <taxon>Insecta</taxon>
        <taxon>Pterygota</taxon>
        <taxon>Neoptera</taxon>
        <taxon>Endopterygota</taxon>
        <taxon>Diptera</taxon>
        <taxon>Nematocera</taxon>
        <taxon>Culicoidea</taxon>
        <taxon>Culicidae</taxon>
        <taxon>Anophelinae</taxon>
        <taxon>Anopheles</taxon>
        <taxon>Anopheles maculatus group</taxon>
    </lineage>
</organism>
<dbReference type="InterPro" id="IPR036508">
    <property type="entry name" value="Chitin-bd_dom_sf"/>
</dbReference>
<feature type="signal peptide" evidence="2">
    <location>
        <begin position="1"/>
        <end position="30"/>
    </location>
</feature>
<reference evidence="4" key="2">
    <citation type="submission" date="2020-05" db="UniProtKB">
        <authorList>
            <consortium name="EnsemblMetazoa"/>
        </authorList>
    </citation>
    <scope>IDENTIFICATION</scope>
    <source>
        <strain evidence="4">maculatus3</strain>
    </source>
</reference>
<accession>A0A182SYR2</accession>
<feature type="domain" description="Chitin-binding type-2" evidence="3">
    <location>
        <begin position="444"/>
        <end position="489"/>
    </location>
</feature>
<dbReference type="Proteomes" id="UP000075901">
    <property type="component" value="Unassembled WGS sequence"/>
</dbReference>
<dbReference type="Pfam" id="PF01607">
    <property type="entry name" value="CBM_14"/>
    <property type="match status" value="2"/>
</dbReference>
<sequence length="489" mass="51333">MRQTLMQGMFGTVAPLVLLLLLQTVTSAKSLEEFASAVQCATEGAIPDDESDSCSTYYLCTVNSDNVLSPVFAQCPDSTVFSRELRRCVDASAYVCERARERREAGFQCTATGRYPNVASTDCKSYYLCTQNTDGSLIAALVNCPSSTIFSEEKKSCVQSPPNICPFAPITTTAGPQSSTTLSAPSGPFVCPSEGRFENEQSPDCSSYYLCITINNQILPQLTLCGSSLIFSPIEKKCVSVDGYSCPKLTVTPPALTTAEVATDIPLTTPGGGGTTTTAATTSTEVTSDIPLTTPSKTTGPEVEITTPTVAATTTTTVVSTDSPTSTMLNTPSVSTTSETPETPTPTTSSEASTTSSTAITDETTAELPTTTQSNPATTTTTDTSTTINTAVSSTTEEPTTEITTSAVDQTDDSTTDSFPITTSAGSEPDTTTLRPIATTPSDVFECPAEGRYPDPNGSNCESYILCIRNSLGTLTPLQFFCPPTTIFS</sequence>
<proteinExistence type="predicted"/>
<evidence type="ECO:0000313" key="4">
    <source>
        <dbReference type="EnsemblMetazoa" id="AMAM016146-PA"/>
    </source>
</evidence>
<feature type="domain" description="Chitin-binding type-2" evidence="3">
    <location>
        <begin position="188"/>
        <end position="248"/>
    </location>
</feature>
<keyword evidence="2" id="KW-0732">Signal</keyword>
<dbReference type="EnsemblMetazoa" id="AMAM016146-RA">
    <property type="protein sequence ID" value="AMAM016146-PA"/>
    <property type="gene ID" value="AMAM016146"/>
</dbReference>
<dbReference type="GO" id="GO:0008061">
    <property type="term" value="F:chitin binding"/>
    <property type="evidence" value="ECO:0007669"/>
    <property type="project" value="InterPro"/>
</dbReference>
<feature type="compositionally biased region" description="Polar residues" evidence="1">
    <location>
        <begin position="416"/>
        <end position="438"/>
    </location>
</feature>
<dbReference type="PANTHER" id="PTHR20987">
    <property type="entry name" value="CHITIN-BINDING TYPE-2 DOMAIN-CONTAINING PROTEIN-RELATED"/>
    <property type="match status" value="1"/>
</dbReference>
<feature type="domain" description="Chitin-binding type-2" evidence="3">
    <location>
        <begin position="106"/>
        <end position="167"/>
    </location>
</feature>